<feature type="transmembrane region" description="Helical" evidence="1">
    <location>
        <begin position="296"/>
        <end position="318"/>
    </location>
</feature>
<evidence type="ECO:0000256" key="1">
    <source>
        <dbReference type="SAM" id="Phobius"/>
    </source>
</evidence>
<feature type="transmembrane region" description="Helical" evidence="1">
    <location>
        <begin position="20"/>
        <end position="39"/>
    </location>
</feature>
<keyword evidence="3" id="KW-1185">Reference proteome</keyword>
<comment type="caution">
    <text evidence="2">The sequence shown here is derived from an EMBL/GenBank/DDBJ whole genome shotgun (WGS) entry which is preliminary data.</text>
</comment>
<feature type="transmembrane region" description="Helical" evidence="1">
    <location>
        <begin position="141"/>
        <end position="166"/>
    </location>
</feature>
<evidence type="ECO:0000313" key="2">
    <source>
        <dbReference type="EMBL" id="RLQ84534.1"/>
    </source>
</evidence>
<organism evidence="2 3">
    <name type="scientific">Mycetocola zhadangensis</name>
    <dbReference type="NCBI Taxonomy" id="1164595"/>
    <lineage>
        <taxon>Bacteria</taxon>
        <taxon>Bacillati</taxon>
        <taxon>Actinomycetota</taxon>
        <taxon>Actinomycetes</taxon>
        <taxon>Micrococcales</taxon>
        <taxon>Microbacteriaceae</taxon>
        <taxon>Mycetocola</taxon>
    </lineage>
</organism>
<dbReference type="EMBL" id="RCWJ01000002">
    <property type="protein sequence ID" value="RLQ84534.1"/>
    <property type="molecule type" value="Genomic_DNA"/>
</dbReference>
<name>A0A3L7J254_9MICO</name>
<sequence length="345" mass="36723">MPPSPLSSLGLGDLVRAALSLPLFSLLLAVLVFAIVLMVNRRQESIDRSAAAPHVVTVRYRHEHRILGIGSLVVIAVFSIENVVRGYLVMTPDVVSWWRFATPVFAVFAVLAVALGSILVRRSALPTQPVMPLGRRTWRTFNSTSDIALALSSVAALLVTTILAGLASSADSRGRFIHLQIPVPNSTVDPLRPWFYGWAYGVPVLIGLAGLAVVTALTLHASAARSFLRPDTVGPEQGERMKTASGVARLAAAASLLALGGALRFIARAGSLSGVSIEDGNGQSNTYEMIWKYAEFAVVGGWLAPVLEVVAFLLLLLVANRLLRRTPAARTIGPRDTAQPAGAAR</sequence>
<keyword evidence="1" id="KW-1133">Transmembrane helix</keyword>
<reference evidence="2 3" key="1">
    <citation type="submission" date="2018-10" db="EMBL/GenBank/DDBJ databases">
        <authorList>
            <person name="Li J."/>
        </authorList>
    </citation>
    <scope>NUCLEOTIDE SEQUENCE [LARGE SCALE GENOMIC DNA]</scope>
    <source>
        <strain evidence="2 3">ZD1-4</strain>
    </source>
</reference>
<feature type="transmembrane region" description="Helical" evidence="1">
    <location>
        <begin position="66"/>
        <end position="88"/>
    </location>
</feature>
<keyword evidence="1" id="KW-0472">Membrane</keyword>
<feature type="transmembrane region" description="Helical" evidence="1">
    <location>
        <begin position="195"/>
        <end position="219"/>
    </location>
</feature>
<feature type="transmembrane region" description="Helical" evidence="1">
    <location>
        <begin position="247"/>
        <end position="267"/>
    </location>
</feature>
<keyword evidence="1" id="KW-0812">Transmembrane</keyword>
<dbReference type="Proteomes" id="UP000282460">
    <property type="component" value="Unassembled WGS sequence"/>
</dbReference>
<protein>
    <submittedName>
        <fullName evidence="2">Uncharacterized protein</fullName>
    </submittedName>
</protein>
<dbReference type="RefSeq" id="WP_121659577.1">
    <property type="nucleotide sequence ID" value="NZ_BMEK01000002.1"/>
</dbReference>
<dbReference type="OrthoDB" id="5067075at2"/>
<accession>A0A3L7J254</accession>
<dbReference type="AlphaFoldDB" id="A0A3L7J254"/>
<feature type="transmembrane region" description="Helical" evidence="1">
    <location>
        <begin position="100"/>
        <end position="120"/>
    </location>
</feature>
<proteinExistence type="predicted"/>
<evidence type="ECO:0000313" key="3">
    <source>
        <dbReference type="Proteomes" id="UP000282460"/>
    </source>
</evidence>
<gene>
    <name evidence="2" type="ORF">D9V28_10210</name>
</gene>